<organism evidence="3 4">
    <name type="scientific">Rhodovulum iodosum</name>
    <dbReference type="NCBI Taxonomy" id="68291"/>
    <lineage>
        <taxon>Bacteria</taxon>
        <taxon>Pseudomonadati</taxon>
        <taxon>Pseudomonadota</taxon>
        <taxon>Alphaproteobacteria</taxon>
        <taxon>Rhodobacterales</taxon>
        <taxon>Paracoccaceae</taxon>
        <taxon>Rhodovulum</taxon>
    </lineage>
</organism>
<dbReference type="RefSeq" id="WP_125407635.1">
    <property type="nucleotide sequence ID" value="NZ_JBEHHI010000001.1"/>
</dbReference>
<keyword evidence="1" id="KW-0732">Signal</keyword>
<dbReference type="PANTHER" id="PTHR16026">
    <property type="entry name" value="CARTILAGE ACIDIC PROTEIN 1"/>
    <property type="match status" value="1"/>
</dbReference>
<dbReference type="Pfam" id="PF07593">
    <property type="entry name" value="UnbV_ASPIC"/>
    <property type="match status" value="1"/>
</dbReference>
<accession>A0ABV3XPX2</accession>
<dbReference type="EMBL" id="JBEHHI010000001">
    <property type="protein sequence ID" value="MEX5727381.1"/>
    <property type="molecule type" value="Genomic_DNA"/>
</dbReference>
<evidence type="ECO:0000259" key="2">
    <source>
        <dbReference type="Pfam" id="PF07593"/>
    </source>
</evidence>
<gene>
    <name evidence="3" type="ORF">Ga0609869_000734</name>
</gene>
<dbReference type="InterPro" id="IPR011519">
    <property type="entry name" value="UnbV_ASPIC"/>
</dbReference>
<dbReference type="Gene3D" id="2.130.10.130">
    <property type="entry name" value="Integrin alpha, N-terminal"/>
    <property type="match status" value="1"/>
</dbReference>
<feature type="domain" description="ASPIC/UnbV" evidence="2">
    <location>
        <begin position="456"/>
        <end position="521"/>
    </location>
</feature>
<reference evidence="3 4" key="1">
    <citation type="submission" date="2024-06" db="EMBL/GenBank/DDBJ databases">
        <title>Genome of Rhodovulum iodosum, a marine photoferrotroph.</title>
        <authorList>
            <person name="Bianchini G."/>
            <person name="Nikeleit V."/>
            <person name="Kappler A."/>
            <person name="Bryce C."/>
            <person name="Sanchez-Baracaldo P."/>
        </authorList>
    </citation>
    <scope>NUCLEOTIDE SEQUENCE [LARGE SCALE GENOMIC DNA]</scope>
    <source>
        <strain evidence="3 4">UT/N1</strain>
    </source>
</reference>
<evidence type="ECO:0000313" key="4">
    <source>
        <dbReference type="Proteomes" id="UP001560019"/>
    </source>
</evidence>
<keyword evidence="4" id="KW-1185">Reference proteome</keyword>
<dbReference type="InterPro" id="IPR027039">
    <property type="entry name" value="Crtac1"/>
</dbReference>
<feature type="signal peptide" evidence="1">
    <location>
        <begin position="1"/>
        <end position="33"/>
    </location>
</feature>
<sequence length="533" mass="56403">MRFAESGHVYFVLRRLAVAVAGLAFLLAGGAAAQTPHFVERAAALGIEHRYTGGWEHFVGGGLAAFDCDDDGLPELFAAGGTAPAVLLRNRTPAPGAPLDFIADTPAALRLTGVTGAYPLDIDGDGPLDLVVLRVGGNRVLRGASGCRFADVTEAWGIAPGTGWTTAFSATWEAGAVRPTLAFGNYVDRDDPKGPFGTCDGNRLIRPTGARYGHALPLEPGFCALSMLFSDWGRQGRADLRISNDRHYYVKGGEEQMWAMDQRPRLYGPEDGWQSFRLWGMGIASRDITGDGLPEIYLSSMGDQRLQMLVPGAGGPVYRDAPYDRGTTAHRPYLGDDGRPSTGWHVAFGDVQNDGRDDIFVAKGNVDQMPSNAIHDPNNLLIQAADGRFDEAGAAAGIASLARSRGAALVDLNRDGRLDLAVVNRRAPMEIYENRTDGTGHWLAVALASDAPNTRGVGAWVEVEAGSRVQAREITVGGGHAGGLAGPEHFGLGAAQTARVRVIWPDGTASGWAETGVNRAVTVAPDGTALALR</sequence>
<dbReference type="Proteomes" id="UP001560019">
    <property type="component" value="Unassembled WGS sequence"/>
</dbReference>
<proteinExistence type="predicted"/>
<comment type="caution">
    <text evidence="3">The sequence shown here is derived from an EMBL/GenBank/DDBJ whole genome shotgun (WGS) entry which is preliminary data.</text>
</comment>
<evidence type="ECO:0000256" key="1">
    <source>
        <dbReference type="SAM" id="SignalP"/>
    </source>
</evidence>
<dbReference type="PANTHER" id="PTHR16026:SF0">
    <property type="entry name" value="CARTILAGE ACIDIC PROTEIN 1"/>
    <property type="match status" value="1"/>
</dbReference>
<evidence type="ECO:0000313" key="3">
    <source>
        <dbReference type="EMBL" id="MEX5727381.1"/>
    </source>
</evidence>
<protein>
    <recommendedName>
        <fullName evidence="2">ASPIC/UnbV domain-containing protein</fullName>
    </recommendedName>
</protein>
<dbReference type="InterPro" id="IPR028994">
    <property type="entry name" value="Integrin_alpha_N"/>
</dbReference>
<feature type="chain" id="PRO_5046200529" description="ASPIC/UnbV domain-containing protein" evidence="1">
    <location>
        <begin position="34"/>
        <end position="533"/>
    </location>
</feature>
<dbReference type="SUPFAM" id="SSF69318">
    <property type="entry name" value="Integrin alpha N-terminal domain"/>
    <property type="match status" value="1"/>
</dbReference>
<name>A0ABV3XPX2_9RHOB</name>